<keyword evidence="1" id="KW-0472">Membrane</keyword>
<keyword evidence="1" id="KW-1133">Transmembrane helix</keyword>
<feature type="transmembrane region" description="Helical" evidence="1">
    <location>
        <begin position="79"/>
        <end position="96"/>
    </location>
</feature>
<gene>
    <name evidence="2" type="ORF">GCM10023184_32430</name>
</gene>
<sequence length="140" mass="15286">MYSRLFRQGGVAVFVGLLVAVLSFVALVLLSPDDGWLATLPPVLQVPLWLALRQGAFLVAALAGGIATALLWPRRTAAWVLAAVLLAAYAALSFFVGRWPLYTQLIAFAGLAAGPLLGNLVVQRLRLRRARRRKECFSWE</sequence>
<evidence type="ECO:0000313" key="2">
    <source>
        <dbReference type="EMBL" id="GAA4336890.1"/>
    </source>
</evidence>
<reference evidence="3" key="1">
    <citation type="journal article" date="2019" name="Int. J. Syst. Evol. Microbiol.">
        <title>The Global Catalogue of Microorganisms (GCM) 10K type strain sequencing project: providing services to taxonomists for standard genome sequencing and annotation.</title>
        <authorList>
            <consortium name="The Broad Institute Genomics Platform"/>
            <consortium name="The Broad Institute Genome Sequencing Center for Infectious Disease"/>
            <person name="Wu L."/>
            <person name="Ma J."/>
        </authorList>
    </citation>
    <scope>NUCLEOTIDE SEQUENCE [LARGE SCALE GENOMIC DNA]</scope>
    <source>
        <strain evidence="3">JCM 17919</strain>
    </source>
</reference>
<evidence type="ECO:0008006" key="4">
    <source>
        <dbReference type="Google" id="ProtNLM"/>
    </source>
</evidence>
<accession>A0ABP8HB42</accession>
<comment type="caution">
    <text evidence="2">The sequence shown here is derived from an EMBL/GenBank/DDBJ whole genome shotgun (WGS) entry which is preliminary data.</text>
</comment>
<feature type="transmembrane region" description="Helical" evidence="1">
    <location>
        <begin position="51"/>
        <end position="72"/>
    </location>
</feature>
<organism evidence="2 3">
    <name type="scientific">Flaviaesturariibacter amylovorans</name>
    <dbReference type="NCBI Taxonomy" id="1084520"/>
    <lineage>
        <taxon>Bacteria</taxon>
        <taxon>Pseudomonadati</taxon>
        <taxon>Bacteroidota</taxon>
        <taxon>Chitinophagia</taxon>
        <taxon>Chitinophagales</taxon>
        <taxon>Chitinophagaceae</taxon>
        <taxon>Flaviaestuariibacter</taxon>
    </lineage>
</organism>
<evidence type="ECO:0000256" key="1">
    <source>
        <dbReference type="SAM" id="Phobius"/>
    </source>
</evidence>
<proteinExistence type="predicted"/>
<feature type="transmembrane region" description="Helical" evidence="1">
    <location>
        <begin position="102"/>
        <end position="122"/>
    </location>
</feature>
<protein>
    <recommendedName>
        <fullName evidence="4">DUF4345 domain-containing protein</fullName>
    </recommendedName>
</protein>
<keyword evidence="1" id="KW-0812">Transmembrane</keyword>
<dbReference type="EMBL" id="BAABGY010000009">
    <property type="protein sequence ID" value="GAA4336890.1"/>
    <property type="molecule type" value="Genomic_DNA"/>
</dbReference>
<keyword evidence="3" id="KW-1185">Reference proteome</keyword>
<evidence type="ECO:0000313" key="3">
    <source>
        <dbReference type="Proteomes" id="UP001501725"/>
    </source>
</evidence>
<name>A0ABP8HB42_9BACT</name>
<feature type="transmembrane region" description="Helical" evidence="1">
    <location>
        <begin position="12"/>
        <end position="31"/>
    </location>
</feature>
<dbReference type="Proteomes" id="UP001501725">
    <property type="component" value="Unassembled WGS sequence"/>
</dbReference>